<gene>
    <name evidence="1" type="ORF">Zm00014a_014936</name>
</gene>
<sequence>MIPICASLRTSTSVERLAFSSQNTGCLSSTKQKNKTAHIHN</sequence>
<organism evidence="1">
    <name type="scientific">Zea mays</name>
    <name type="common">Maize</name>
    <dbReference type="NCBI Taxonomy" id="4577"/>
    <lineage>
        <taxon>Eukaryota</taxon>
        <taxon>Viridiplantae</taxon>
        <taxon>Streptophyta</taxon>
        <taxon>Embryophyta</taxon>
        <taxon>Tracheophyta</taxon>
        <taxon>Spermatophyta</taxon>
        <taxon>Magnoliopsida</taxon>
        <taxon>Liliopsida</taxon>
        <taxon>Poales</taxon>
        <taxon>Poaceae</taxon>
        <taxon>PACMAD clade</taxon>
        <taxon>Panicoideae</taxon>
        <taxon>Andropogonodae</taxon>
        <taxon>Andropogoneae</taxon>
        <taxon>Tripsacinae</taxon>
        <taxon>Zea</taxon>
    </lineage>
</organism>
<evidence type="ECO:0000313" key="1">
    <source>
        <dbReference type="EMBL" id="PWZ08337.1"/>
    </source>
</evidence>
<reference evidence="1" key="1">
    <citation type="journal article" date="2018" name="Nat. Genet.">
        <title>Extensive intraspecific gene order and gene structural variations between Mo17 and other maize genomes.</title>
        <authorList>
            <person name="Sun S."/>
            <person name="Zhou Y."/>
            <person name="Chen J."/>
            <person name="Shi J."/>
            <person name="Zhao H."/>
            <person name="Zhao H."/>
            <person name="Song W."/>
            <person name="Zhang M."/>
            <person name="Cui Y."/>
            <person name="Dong X."/>
            <person name="Liu H."/>
            <person name="Ma X."/>
            <person name="Jiao Y."/>
            <person name="Wang B."/>
            <person name="Wei X."/>
            <person name="Stein J.C."/>
            <person name="Glaubitz J.C."/>
            <person name="Lu F."/>
            <person name="Yu G."/>
            <person name="Liang C."/>
            <person name="Fengler K."/>
            <person name="Li B."/>
            <person name="Rafalski A."/>
            <person name="Schnable P.S."/>
            <person name="Ware D.H."/>
            <person name="Buckler E.S."/>
            <person name="Lai J."/>
        </authorList>
    </citation>
    <scope>NUCLEOTIDE SEQUENCE [LARGE SCALE GENOMIC DNA]</scope>
    <source>
        <tissue evidence="1">Seedling</tissue>
    </source>
</reference>
<dbReference type="AlphaFoldDB" id="A0A3L6DJE3"/>
<dbReference type="Proteomes" id="UP000251960">
    <property type="component" value="Chromosome 8"/>
</dbReference>
<protein>
    <submittedName>
        <fullName evidence="1">Uncharacterized protein</fullName>
    </submittedName>
</protein>
<proteinExistence type="predicted"/>
<name>A0A3L6DJE3_MAIZE</name>
<dbReference type="EMBL" id="NCVQ01000009">
    <property type="protein sequence ID" value="PWZ08337.1"/>
    <property type="molecule type" value="Genomic_DNA"/>
</dbReference>
<comment type="caution">
    <text evidence="1">The sequence shown here is derived from an EMBL/GenBank/DDBJ whole genome shotgun (WGS) entry which is preliminary data.</text>
</comment>
<accession>A0A3L6DJE3</accession>